<dbReference type="InterPro" id="IPR001594">
    <property type="entry name" value="Palmitoyltrfase_DHHC"/>
</dbReference>
<comment type="catalytic activity">
    <reaction evidence="9 10">
        <text>L-cysteinyl-[protein] + hexadecanoyl-CoA = S-hexadecanoyl-L-cysteinyl-[protein] + CoA</text>
        <dbReference type="Rhea" id="RHEA:36683"/>
        <dbReference type="Rhea" id="RHEA-COMP:10131"/>
        <dbReference type="Rhea" id="RHEA-COMP:11032"/>
        <dbReference type="ChEBI" id="CHEBI:29950"/>
        <dbReference type="ChEBI" id="CHEBI:57287"/>
        <dbReference type="ChEBI" id="CHEBI:57379"/>
        <dbReference type="ChEBI" id="CHEBI:74151"/>
        <dbReference type="EC" id="2.3.1.225"/>
    </reaction>
</comment>
<keyword evidence="7" id="KW-0449">Lipoprotein</keyword>
<keyword evidence="4 10" id="KW-1133">Transmembrane helix</keyword>
<evidence type="ECO:0000313" key="13">
    <source>
        <dbReference type="EMBL" id="KAG0293355.1"/>
    </source>
</evidence>
<proteinExistence type="inferred from homology"/>
<dbReference type="EMBL" id="JAAAIM010000159">
    <property type="protein sequence ID" value="KAG0293355.1"/>
    <property type="molecule type" value="Genomic_DNA"/>
</dbReference>
<feature type="transmembrane region" description="Helical" evidence="10">
    <location>
        <begin position="211"/>
        <end position="235"/>
    </location>
</feature>
<dbReference type="EC" id="2.3.1.225" evidence="10"/>
<evidence type="ECO:0000256" key="11">
    <source>
        <dbReference type="SAM" id="MobiDB-lite"/>
    </source>
</evidence>
<evidence type="ECO:0000256" key="4">
    <source>
        <dbReference type="ARBA" id="ARBA00022989"/>
    </source>
</evidence>
<comment type="caution">
    <text evidence="13">The sequence shown here is derived from an EMBL/GenBank/DDBJ whole genome shotgun (WGS) entry which is preliminary data.</text>
</comment>
<comment type="subcellular location">
    <subcellularLocation>
        <location evidence="1">Membrane</location>
        <topology evidence="1">Multi-pass membrane protein</topology>
    </subcellularLocation>
</comment>
<keyword evidence="3 10" id="KW-0812">Transmembrane</keyword>
<dbReference type="Proteomes" id="UP001194696">
    <property type="component" value="Unassembled WGS sequence"/>
</dbReference>
<evidence type="ECO:0000256" key="10">
    <source>
        <dbReference type="RuleBase" id="RU079119"/>
    </source>
</evidence>
<gene>
    <name evidence="13" type="primary">PFA3_1</name>
    <name evidence="13" type="ORF">BGZ96_002932</name>
</gene>
<feature type="transmembrane region" description="Helical" evidence="10">
    <location>
        <begin position="247"/>
        <end position="266"/>
    </location>
</feature>
<accession>A0ABQ7K861</accession>
<keyword evidence="5 10" id="KW-0472">Membrane</keyword>
<evidence type="ECO:0000259" key="12">
    <source>
        <dbReference type="Pfam" id="PF01529"/>
    </source>
</evidence>
<feature type="region of interest" description="Disordered" evidence="11">
    <location>
        <begin position="87"/>
        <end position="132"/>
    </location>
</feature>
<evidence type="ECO:0000256" key="3">
    <source>
        <dbReference type="ARBA" id="ARBA00022692"/>
    </source>
</evidence>
<name>A0ABQ7K861_9FUNG</name>
<evidence type="ECO:0000313" key="14">
    <source>
        <dbReference type="Proteomes" id="UP001194696"/>
    </source>
</evidence>
<sequence>MRSGKPVPFVITVLPALFYFLLVGVGYYVYVVTLCVRLLRDDQVALGAVLLVLYHITFFIMLWAYAMVVLTDPGRVTPELQPTPQLYVQQQQPQEQREQREQQQQPGLSQDQEHGQGAEQEPNHSQTKTAGSVSSLGSVGVLIPGAQNNRSGYIHVTEDPSAQSHPLWCSKCQHIKPERAHHCRVCKRCVLKMDHHCPWVLNCVGQDNYKFFVLFVFYTSVHCIFILASLIPLYLRAPDDTYAHQAQVVGMVVAGVFGFALVVFTITHVRLILVNRTTIEDHSTPLDEGMLPCFRKGWAKYEGEVNQGNERLYDMGYRQNWEQSMGKGWKALIPVRFPRPEGPIYNQAVVARQWRDYNQQKEARRQQQEQQQANFDNTAVGTARPTPIEQEMYHRSPSVGDQPRGEGGASA</sequence>
<feature type="transmembrane region" description="Helical" evidence="10">
    <location>
        <begin position="7"/>
        <end position="31"/>
    </location>
</feature>
<reference evidence="13 14" key="1">
    <citation type="journal article" date="2020" name="Fungal Divers.">
        <title>Resolving the Mortierellaceae phylogeny through synthesis of multi-gene phylogenetics and phylogenomics.</title>
        <authorList>
            <person name="Vandepol N."/>
            <person name="Liber J."/>
            <person name="Desiro A."/>
            <person name="Na H."/>
            <person name="Kennedy M."/>
            <person name="Barry K."/>
            <person name="Grigoriev I.V."/>
            <person name="Miller A.N."/>
            <person name="O'Donnell K."/>
            <person name="Stajich J.E."/>
            <person name="Bonito G."/>
        </authorList>
    </citation>
    <scope>NUCLEOTIDE SEQUENCE [LARGE SCALE GENOMIC DNA]</scope>
    <source>
        <strain evidence="13 14">AD045</strain>
    </source>
</reference>
<dbReference type="InterPro" id="IPR039859">
    <property type="entry name" value="PFA4/ZDH16/20/ERF2-like"/>
</dbReference>
<comment type="domain">
    <text evidence="10">The DHHC domain is required for palmitoyltransferase activity.</text>
</comment>
<evidence type="ECO:0000256" key="1">
    <source>
        <dbReference type="ARBA" id="ARBA00004141"/>
    </source>
</evidence>
<keyword evidence="14" id="KW-1185">Reference proteome</keyword>
<evidence type="ECO:0000256" key="2">
    <source>
        <dbReference type="ARBA" id="ARBA00022679"/>
    </source>
</evidence>
<keyword evidence="8 10" id="KW-0012">Acyltransferase</keyword>
<dbReference type="PANTHER" id="PTHR12246">
    <property type="entry name" value="PALMITOYLTRANSFERASE ZDHHC16"/>
    <property type="match status" value="1"/>
</dbReference>
<keyword evidence="6" id="KW-0564">Palmitate</keyword>
<feature type="domain" description="Palmitoyltransferase DHHC" evidence="12">
    <location>
        <begin position="165"/>
        <end position="281"/>
    </location>
</feature>
<feature type="region of interest" description="Disordered" evidence="11">
    <location>
        <begin position="359"/>
        <end position="411"/>
    </location>
</feature>
<protein>
    <recommendedName>
        <fullName evidence="10">Palmitoyltransferase</fullName>
        <ecNumber evidence="10">2.3.1.225</ecNumber>
    </recommendedName>
</protein>
<evidence type="ECO:0000256" key="9">
    <source>
        <dbReference type="ARBA" id="ARBA00048048"/>
    </source>
</evidence>
<feature type="transmembrane region" description="Helical" evidence="10">
    <location>
        <begin position="43"/>
        <end position="65"/>
    </location>
</feature>
<evidence type="ECO:0000256" key="5">
    <source>
        <dbReference type="ARBA" id="ARBA00023136"/>
    </source>
</evidence>
<dbReference type="PROSITE" id="PS50216">
    <property type="entry name" value="DHHC"/>
    <property type="match status" value="1"/>
</dbReference>
<evidence type="ECO:0000256" key="6">
    <source>
        <dbReference type="ARBA" id="ARBA00023139"/>
    </source>
</evidence>
<keyword evidence="2 10" id="KW-0808">Transferase</keyword>
<evidence type="ECO:0000256" key="8">
    <source>
        <dbReference type="ARBA" id="ARBA00023315"/>
    </source>
</evidence>
<evidence type="ECO:0000256" key="7">
    <source>
        <dbReference type="ARBA" id="ARBA00023288"/>
    </source>
</evidence>
<dbReference type="Pfam" id="PF01529">
    <property type="entry name" value="DHHC"/>
    <property type="match status" value="1"/>
</dbReference>
<comment type="similarity">
    <text evidence="10">Belongs to the DHHC palmitoyltransferase family.</text>
</comment>
<organism evidence="13 14">
    <name type="scientific">Linnemannia gamsii</name>
    <dbReference type="NCBI Taxonomy" id="64522"/>
    <lineage>
        <taxon>Eukaryota</taxon>
        <taxon>Fungi</taxon>
        <taxon>Fungi incertae sedis</taxon>
        <taxon>Mucoromycota</taxon>
        <taxon>Mortierellomycotina</taxon>
        <taxon>Mortierellomycetes</taxon>
        <taxon>Mortierellales</taxon>
        <taxon>Mortierellaceae</taxon>
        <taxon>Linnemannia</taxon>
    </lineage>
</organism>